<keyword evidence="9" id="KW-1185">Reference proteome</keyword>
<dbReference type="KEGG" id="aram:KAR29_05645"/>
<dbReference type="GO" id="GO:0016787">
    <property type="term" value="F:hydrolase activity"/>
    <property type="evidence" value="ECO:0007669"/>
    <property type="project" value="UniProtKB-KW"/>
</dbReference>
<keyword evidence="4" id="KW-0255">Endonuclease</keyword>
<dbReference type="EMBL" id="CP072943">
    <property type="protein sequence ID" value="QTX33356.1"/>
    <property type="molecule type" value="Genomic_DNA"/>
</dbReference>
<reference evidence="9" key="1">
    <citation type="submission" date="2021-04" db="EMBL/GenBank/DDBJ databases">
        <title>A novel Synergistetes isolate from a pyrite-forming mixed culture.</title>
        <authorList>
            <person name="Bunk B."/>
            <person name="Sproer C."/>
            <person name="Spring S."/>
            <person name="Pester M."/>
        </authorList>
    </citation>
    <scope>NUCLEOTIDE SEQUENCE [LARGE SCALE GENOMIC DNA]</scope>
    <source>
        <strain evidence="9">J.5.4.2-T.3.5.2</strain>
    </source>
</reference>
<dbReference type="InterPro" id="IPR038570">
    <property type="entry name" value="HicA_sf"/>
</dbReference>
<keyword evidence="5" id="KW-0378">Hydrolase</keyword>
<dbReference type="Proteomes" id="UP000671879">
    <property type="component" value="Chromosome"/>
</dbReference>
<protein>
    <submittedName>
        <fullName evidence="8">Type II toxin-antitoxin system HicA family toxin</fullName>
    </submittedName>
</protein>
<evidence type="ECO:0000256" key="6">
    <source>
        <dbReference type="ARBA" id="ARBA00022884"/>
    </source>
</evidence>
<evidence type="ECO:0000313" key="8">
    <source>
        <dbReference type="EMBL" id="QTX33356.1"/>
    </source>
</evidence>
<organism evidence="8 9">
    <name type="scientific">Aminithiophilus ramosus</name>
    <dbReference type="NCBI Taxonomy" id="3029084"/>
    <lineage>
        <taxon>Bacteria</taxon>
        <taxon>Thermotogati</taxon>
        <taxon>Synergistota</taxon>
        <taxon>Synergistia</taxon>
        <taxon>Synergistales</taxon>
        <taxon>Aminithiophilaceae</taxon>
        <taxon>Aminithiophilus</taxon>
    </lineage>
</organism>
<sequence>MRIRKEAAVINQKEVCRILEKAGWRPTGHGKGSHRVYENPETGQMTAIPHGEITKGTLAAIRRQTGIDQIR</sequence>
<dbReference type="SUPFAM" id="SSF54786">
    <property type="entry name" value="YcfA/nrd intein domain"/>
    <property type="match status" value="1"/>
</dbReference>
<dbReference type="Pfam" id="PF07927">
    <property type="entry name" value="HicA_toxin"/>
    <property type="match status" value="1"/>
</dbReference>
<proteinExistence type="inferred from homology"/>
<dbReference type="GO" id="GO:0003729">
    <property type="term" value="F:mRNA binding"/>
    <property type="evidence" value="ECO:0007669"/>
    <property type="project" value="InterPro"/>
</dbReference>
<dbReference type="InterPro" id="IPR012933">
    <property type="entry name" value="HicA_mRNA_interferase"/>
</dbReference>
<dbReference type="GO" id="GO:0004519">
    <property type="term" value="F:endonuclease activity"/>
    <property type="evidence" value="ECO:0007669"/>
    <property type="project" value="UniProtKB-KW"/>
</dbReference>
<keyword evidence="3" id="KW-0540">Nuclease</keyword>
<evidence type="ECO:0000256" key="2">
    <source>
        <dbReference type="ARBA" id="ARBA00022649"/>
    </source>
</evidence>
<evidence type="ECO:0000313" key="9">
    <source>
        <dbReference type="Proteomes" id="UP000671879"/>
    </source>
</evidence>
<gene>
    <name evidence="8" type="ORF">KAR29_05645</name>
</gene>
<evidence type="ECO:0000256" key="5">
    <source>
        <dbReference type="ARBA" id="ARBA00022801"/>
    </source>
</evidence>
<dbReference type="AlphaFoldDB" id="A0A9Q7EZW0"/>
<evidence type="ECO:0000256" key="7">
    <source>
        <dbReference type="ARBA" id="ARBA00023016"/>
    </source>
</evidence>
<dbReference type="RefSeq" id="WP_274374641.1">
    <property type="nucleotide sequence ID" value="NZ_CP072943.1"/>
</dbReference>
<accession>A0A9Q7EZW0</accession>
<dbReference type="Gene3D" id="3.30.920.30">
    <property type="entry name" value="Hypothetical protein"/>
    <property type="match status" value="1"/>
</dbReference>
<evidence type="ECO:0000256" key="1">
    <source>
        <dbReference type="ARBA" id="ARBA00006620"/>
    </source>
</evidence>
<evidence type="ECO:0000256" key="4">
    <source>
        <dbReference type="ARBA" id="ARBA00022759"/>
    </source>
</evidence>
<evidence type="ECO:0000256" key="3">
    <source>
        <dbReference type="ARBA" id="ARBA00022722"/>
    </source>
</evidence>
<keyword evidence="2" id="KW-1277">Toxin-antitoxin system</keyword>
<keyword evidence="7" id="KW-0346">Stress response</keyword>
<name>A0A9Q7EZW0_9BACT</name>
<keyword evidence="6" id="KW-0694">RNA-binding</keyword>
<comment type="similarity">
    <text evidence="1">Belongs to the HicA mRNA interferase family.</text>
</comment>